<reference evidence="2 3" key="1">
    <citation type="journal article" date="2019" name="Nat. Med.">
        <title>A library of human gut bacterial isolates paired with longitudinal multiomics data enables mechanistic microbiome research.</title>
        <authorList>
            <person name="Poyet M."/>
            <person name="Groussin M."/>
            <person name="Gibbons S.M."/>
            <person name="Avila-Pacheco J."/>
            <person name="Jiang X."/>
            <person name="Kearney S.M."/>
            <person name="Perrotta A.R."/>
            <person name="Berdy B."/>
            <person name="Zhao S."/>
            <person name="Lieberman T.D."/>
            <person name="Swanson P.K."/>
            <person name="Smith M."/>
            <person name="Roesemann S."/>
            <person name="Alexander J.E."/>
            <person name="Rich S.A."/>
            <person name="Livny J."/>
            <person name="Vlamakis H."/>
            <person name="Clish C."/>
            <person name="Bullock K."/>
            <person name="Deik A."/>
            <person name="Scott J."/>
            <person name="Pierce K.A."/>
            <person name="Xavier R.J."/>
            <person name="Alm E.J."/>
        </authorList>
    </citation>
    <scope>NUCLEOTIDE SEQUENCE [LARGE SCALE GENOMIC DNA]</scope>
    <source>
        <strain evidence="2 3">BIOML-A31</strain>
    </source>
</reference>
<organism evidence="2 3">
    <name type="scientific">Bacteroides caccae</name>
    <dbReference type="NCBI Taxonomy" id="47678"/>
    <lineage>
        <taxon>Bacteria</taxon>
        <taxon>Pseudomonadati</taxon>
        <taxon>Bacteroidota</taxon>
        <taxon>Bacteroidia</taxon>
        <taxon>Bacteroidales</taxon>
        <taxon>Bacteroidaceae</taxon>
        <taxon>Bacteroides</taxon>
    </lineage>
</organism>
<dbReference type="SUPFAM" id="SSF52540">
    <property type="entry name" value="P-loop containing nucleoside triphosphate hydrolases"/>
    <property type="match status" value="1"/>
</dbReference>
<dbReference type="InterPro" id="IPR027417">
    <property type="entry name" value="P-loop_NTPase"/>
</dbReference>
<accession>A0A6L3KMJ7</accession>
<dbReference type="InterPro" id="IPR011646">
    <property type="entry name" value="KAP_P-loop"/>
</dbReference>
<dbReference type="Gene3D" id="3.40.50.300">
    <property type="entry name" value="P-loop containing nucleotide triphosphate hydrolases"/>
    <property type="match status" value="1"/>
</dbReference>
<evidence type="ECO:0000313" key="3">
    <source>
        <dbReference type="Proteomes" id="UP000475905"/>
    </source>
</evidence>
<proteinExistence type="predicted"/>
<gene>
    <name evidence="2" type="ORF">F2Y36_20130</name>
</gene>
<dbReference type="KEGG" id="bcac:CGC64_00970"/>
<sequence length="831" mass="97625">MNIDSAREKFLLFLQNYEEYKTCDFSESDTRSKVIDKLFIDILGWSESNIQREGHVDCGYYDYRFSIPGFYMLVEAKKQFLDFVLPIKTKIVSINTLLSENRDVIQQIRNYLSDEGIDYGIITNGKQFIIGQFINHNGTLWKQNKCLVFNGLDEIKENFITFYNNLSKEGIIENGGFKFLQNKEIEFSKKIIETLVDREKEIVRNSISTNLTPIIETIFGEIFSDIKEDDAEFIKECFVENKETIKNRAELNGLFSDTPPFLSEVVGAQNHDSISQQINAEITSSNVSLKMAPPKPVIIVGSKGAGKTTFINFLFKNKLPNDTINRYPYVYVDFIKYYKNSKNVDTEKISEDILNSLYEQYPFLELDTYKVLKRIYIHEINRNDRGIWSVYKEKNQLVYVDKLNSFIEEKFKHKELHLEELSKYLVRERQMRLIVIIDNADQFDMETQESAFLFASSLNRRAFCGVFVSLREGYYYKWRNLPPFNAFESNVYHVTAPKYSEVLQKRISYTLKKIEFDSSVIERNVTGVNQVGYKIEMETQNIKEFFLSLQNSLFDNSNELIVDFLNYSTFPNTREGLRLFKLFLISGYTDVSEYIMRVRFNRDNHKITIPIHEFVKSIGLHNKLYYNHEISVIPNLFYPCNESSNHFLKIWILKYLSNKLKSGGNVNKYDSLSDLANCFINYGYKTDIIYKELELLLKLELIETDEILTDIKWVNLPEKVFNVCISAKGYYYLNEVMNRFYYFELVLQDTPIFDEVFFNNMCQVFPHCTENGKRNMNNRIETVECFMRYLGEQENHEPRVVLNQLGSIVQDIKNKGMDADIRNIKDKMGLS</sequence>
<evidence type="ECO:0000259" key="1">
    <source>
        <dbReference type="Pfam" id="PF07693"/>
    </source>
</evidence>
<dbReference type="EMBL" id="VVYP01000034">
    <property type="protein sequence ID" value="KAA5459149.1"/>
    <property type="molecule type" value="Genomic_DNA"/>
</dbReference>
<dbReference type="Pfam" id="PF07693">
    <property type="entry name" value="KAP_NTPase"/>
    <property type="match status" value="1"/>
</dbReference>
<name>A0A6L3KMJ7_9BACE</name>
<feature type="domain" description="KAP NTPase" evidence="1">
    <location>
        <begin position="274"/>
        <end position="447"/>
    </location>
</feature>
<dbReference type="AlphaFoldDB" id="A0A6L3KMJ7"/>
<dbReference type="RefSeq" id="WP_005678225.1">
    <property type="nucleotide sequence ID" value="NZ_CAXSJX010000017.1"/>
</dbReference>
<comment type="caution">
    <text evidence="2">The sequence shown here is derived from an EMBL/GenBank/DDBJ whole genome shotgun (WGS) entry which is preliminary data.</text>
</comment>
<dbReference type="Proteomes" id="UP000475905">
    <property type="component" value="Unassembled WGS sequence"/>
</dbReference>
<evidence type="ECO:0000313" key="2">
    <source>
        <dbReference type="EMBL" id="KAA5459149.1"/>
    </source>
</evidence>
<protein>
    <recommendedName>
        <fullName evidence="1">KAP NTPase domain-containing protein</fullName>
    </recommendedName>
</protein>